<dbReference type="InterPro" id="IPR048270">
    <property type="entry name" value="PNMA_C"/>
</dbReference>
<evidence type="ECO:0000259" key="2">
    <source>
        <dbReference type="Pfam" id="PF14893"/>
    </source>
</evidence>
<sequence>MQRDSFQTLDDVADRLMAQIESLAQLHCVNVSDLSQQVVTKLAHKADDVDRGPITSTPAPRTFHDARPQEKQTAATSSASKVLFEVQDDVPPIERNLMHKTPVTLTIPQEVQRLVVEHVVKHGPNYQGHVPSPPKLRIFSGHSPKPNREVDFTTWQLYVRQLLSDTSLTERHKRRHVLDSLLSPALNVALGVGTNAPPEVYVMELEKAYGSVTGGDELYIQFIETHQNRGEKPSDYLRRLHSLMQEVVEKKGVVGKRSGTLLLNPLSGTVPHMGFYFLCPW</sequence>
<name>A0ABD0MHE3_CIRMR</name>
<keyword evidence="4" id="KW-1185">Reference proteome</keyword>
<dbReference type="Pfam" id="PF14893">
    <property type="entry name" value="PNMA"/>
    <property type="match status" value="1"/>
</dbReference>
<proteinExistence type="predicted"/>
<evidence type="ECO:0000313" key="3">
    <source>
        <dbReference type="EMBL" id="KAL0148365.1"/>
    </source>
</evidence>
<dbReference type="InterPro" id="IPR026523">
    <property type="entry name" value="PNMA"/>
</dbReference>
<evidence type="ECO:0000256" key="1">
    <source>
        <dbReference type="SAM" id="MobiDB-lite"/>
    </source>
</evidence>
<accession>A0ABD0MHE3</accession>
<dbReference type="EMBL" id="JAMKFB020000706">
    <property type="protein sequence ID" value="KAL0148365.1"/>
    <property type="molecule type" value="Genomic_DNA"/>
</dbReference>
<dbReference type="Proteomes" id="UP001529510">
    <property type="component" value="Unassembled WGS sequence"/>
</dbReference>
<reference evidence="3 4" key="1">
    <citation type="submission" date="2024-05" db="EMBL/GenBank/DDBJ databases">
        <title>Genome sequencing and assembly of Indian major carp, Cirrhinus mrigala (Hamilton, 1822).</title>
        <authorList>
            <person name="Mohindra V."/>
            <person name="Chowdhury L.M."/>
            <person name="Lal K."/>
            <person name="Jena J.K."/>
        </authorList>
    </citation>
    <scope>NUCLEOTIDE SEQUENCE [LARGE SCALE GENOMIC DNA]</scope>
    <source>
        <strain evidence="3">CM1030</strain>
        <tissue evidence="3">Blood</tissue>
    </source>
</reference>
<gene>
    <name evidence="3" type="ORF">M9458_056345</name>
</gene>
<protein>
    <recommendedName>
        <fullName evidence="2">Paraneoplastic antigen Ma-like C-terminal domain-containing protein</fullName>
    </recommendedName>
</protein>
<evidence type="ECO:0000313" key="4">
    <source>
        <dbReference type="Proteomes" id="UP001529510"/>
    </source>
</evidence>
<feature type="non-terminal residue" evidence="3">
    <location>
        <position position="281"/>
    </location>
</feature>
<feature type="region of interest" description="Disordered" evidence="1">
    <location>
        <begin position="49"/>
        <end position="78"/>
    </location>
</feature>
<organism evidence="3 4">
    <name type="scientific">Cirrhinus mrigala</name>
    <name type="common">Mrigala</name>
    <dbReference type="NCBI Taxonomy" id="683832"/>
    <lineage>
        <taxon>Eukaryota</taxon>
        <taxon>Metazoa</taxon>
        <taxon>Chordata</taxon>
        <taxon>Craniata</taxon>
        <taxon>Vertebrata</taxon>
        <taxon>Euteleostomi</taxon>
        <taxon>Actinopterygii</taxon>
        <taxon>Neopterygii</taxon>
        <taxon>Teleostei</taxon>
        <taxon>Ostariophysi</taxon>
        <taxon>Cypriniformes</taxon>
        <taxon>Cyprinidae</taxon>
        <taxon>Labeoninae</taxon>
        <taxon>Labeonini</taxon>
        <taxon>Cirrhinus</taxon>
    </lineage>
</organism>
<dbReference type="PANTHER" id="PTHR23095">
    <property type="entry name" value="PARANEOPLASTIC ANTIGEN"/>
    <property type="match status" value="1"/>
</dbReference>
<feature type="domain" description="Paraneoplastic antigen Ma-like C-terminal" evidence="2">
    <location>
        <begin position="139"/>
        <end position="254"/>
    </location>
</feature>
<comment type="caution">
    <text evidence="3">The sequence shown here is derived from an EMBL/GenBank/DDBJ whole genome shotgun (WGS) entry which is preliminary data.</text>
</comment>
<dbReference type="AlphaFoldDB" id="A0ABD0MHE3"/>
<dbReference type="PANTHER" id="PTHR23095:SF53">
    <property type="entry name" value="ZINC FINGER CCHC DOMAIN-CONTAINING PROTEIN 12-LIKE"/>
    <property type="match status" value="1"/>
</dbReference>